<proteinExistence type="predicted"/>
<dbReference type="EMBL" id="BEXD01003993">
    <property type="protein sequence ID" value="GBC05201.1"/>
    <property type="molecule type" value="Genomic_DNA"/>
</dbReference>
<dbReference type="Proteomes" id="UP000247702">
    <property type="component" value="Unassembled WGS sequence"/>
</dbReference>
<dbReference type="AlphaFoldDB" id="A0A2Z6RSH1"/>
<reference evidence="2 4" key="1">
    <citation type="submission" date="2017-11" db="EMBL/GenBank/DDBJ databases">
        <title>The genome of Rhizophagus clarus HR1 reveals common genetic basis of auxotrophy among arbuscular mycorrhizal fungi.</title>
        <authorList>
            <person name="Kobayashi Y."/>
        </authorList>
    </citation>
    <scope>NUCLEOTIDE SEQUENCE [LARGE SCALE GENOMIC DNA]</scope>
    <source>
        <strain evidence="2 4">HR1</strain>
    </source>
</reference>
<feature type="domain" description="HMG box" evidence="1">
    <location>
        <begin position="33"/>
        <end position="97"/>
    </location>
</feature>
<comment type="caution">
    <text evidence="2">The sequence shown here is derived from an EMBL/GenBank/DDBJ whole genome shotgun (WGS) entry which is preliminary data.</text>
</comment>
<evidence type="ECO:0000259" key="1">
    <source>
        <dbReference type="Pfam" id="PF00505"/>
    </source>
</evidence>
<dbReference type="EMBL" id="BLAL01000018">
    <property type="protein sequence ID" value="GES75969.1"/>
    <property type="molecule type" value="Genomic_DNA"/>
</dbReference>
<keyword evidence="4" id="KW-1185">Reference proteome</keyword>
<keyword evidence="3" id="KW-0418">Kinase</keyword>
<name>A0A2Z6RSH1_9GLOM</name>
<dbReference type="Gene3D" id="1.10.30.10">
    <property type="entry name" value="High mobility group box domain"/>
    <property type="match status" value="1"/>
</dbReference>
<dbReference type="GO" id="GO:0016301">
    <property type="term" value="F:kinase activity"/>
    <property type="evidence" value="ECO:0007669"/>
    <property type="project" value="UniProtKB-KW"/>
</dbReference>
<reference evidence="3" key="2">
    <citation type="submission" date="2019-10" db="EMBL/GenBank/DDBJ databases">
        <title>Conservation and host-specific expression of non-tandemly repeated heterogenous ribosome RNA gene in arbuscular mycorrhizal fungi.</title>
        <authorList>
            <person name="Maeda T."/>
            <person name="Kobayashi Y."/>
            <person name="Nakagawa T."/>
            <person name="Ezawa T."/>
            <person name="Yamaguchi K."/>
            <person name="Bino T."/>
            <person name="Nishimoto Y."/>
            <person name="Shigenobu S."/>
            <person name="Kawaguchi M."/>
        </authorList>
    </citation>
    <scope>NUCLEOTIDE SEQUENCE</scope>
    <source>
        <strain evidence="3">HR1</strain>
    </source>
</reference>
<accession>A0A2Z6RSH1</accession>
<evidence type="ECO:0000313" key="3">
    <source>
        <dbReference type="EMBL" id="GES75969.1"/>
    </source>
</evidence>
<evidence type="ECO:0000313" key="4">
    <source>
        <dbReference type="Proteomes" id="UP000247702"/>
    </source>
</evidence>
<sequence length="153" mass="18526">MSGEIPLVNIPYPPELTIEEILSRRSDERLRSKAPNQFFIYRLAYLKELRKIMGENISMTKIAPEVGTSWSREPPEVKEAYKVLSERVKNRLKEMRQNDPLIIIHENFPSPPPPPPPTDNDDTVIFFYPYYLDHYYYDYDFYYYDYYSYYYIY</sequence>
<dbReference type="Proteomes" id="UP000615446">
    <property type="component" value="Unassembled WGS sequence"/>
</dbReference>
<dbReference type="OrthoDB" id="5598240at2759"/>
<protein>
    <submittedName>
        <fullName evidence="3">Kinase-like domain-containing protein</fullName>
    </submittedName>
</protein>
<dbReference type="SUPFAM" id="SSF47095">
    <property type="entry name" value="HMG-box"/>
    <property type="match status" value="1"/>
</dbReference>
<dbReference type="InterPro" id="IPR009071">
    <property type="entry name" value="HMG_box_dom"/>
</dbReference>
<keyword evidence="3" id="KW-0808">Transferase</keyword>
<dbReference type="InterPro" id="IPR036910">
    <property type="entry name" value="HMG_box_dom_sf"/>
</dbReference>
<evidence type="ECO:0000313" key="2">
    <source>
        <dbReference type="EMBL" id="GBC05201.1"/>
    </source>
</evidence>
<organism evidence="2 4">
    <name type="scientific">Rhizophagus clarus</name>
    <dbReference type="NCBI Taxonomy" id="94130"/>
    <lineage>
        <taxon>Eukaryota</taxon>
        <taxon>Fungi</taxon>
        <taxon>Fungi incertae sedis</taxon>
        <taxon>Mucoromycota</taxon>
        <taxon>Glomeromycotina</taxon>
        <taxon>Glomeromycetes</taxon>
        <taxon>Glomerales</taxon>
        <taxon>Glomeraceae</taxon>
        <taxon>Rhizophagus</taxon>
    </lineage>
</organism>
<dbReference type="Pfam" id="PF00505">
    <property type="entry name" value="HMG_box"/>
    <property type="match status" value="1"/>
</dbReference>
<gene>
    <name evidence="3" type="ORF">RCL2_000337200</name>
    <name evidence="2" type="ORF">RclHR1_00610013</name>
</gene>